<dbReference type="InterPro" id="IPR000101">
    <property type="entry name" value="GGT_peptidase"/>
</dbReference>
<comment type="catalytic activity">
    <reaction evidence="1">
        <text>an S-substituted glutathione + H2O = an S-substituted L-cysteinylglycine + L-glutamate</text>
        <dbReference type="Rhea" id="RHEA:59468"/>
        <dbReference type="ChEBI" id="CHEBI:15377"/>
        <dbReference type="ChEBI" id="CHEBI:29985"/>
        <dbReference type="ChEBI" id="CHEBI:90779"/>
        <dbReference type="ChEBI" id="CHEBI:143103"/>
        <dbReference type="EC" id="3.4.19.13"/>
    </reaction>
</comment>
<dbReference type="Gene3D" id="1.10.246.130">
    <property type="match status" value="1"/>
</dbReference>
<dbReference type="Proteomes" id="UP001341840">
    <property type="component" value="Unassembled WGS sequence"/>
</dbReference>
<dbReference type="InterPro" id="IPR043138">
    <property type="entry name" value="GGT_lsub"/>
</dbReference>
<comment type="pathway">
    <text evidence="1">Sulfur metabolism; glutathione metabolism.</text>
</comment>
<keyword evidence="3" id="KW-0472">Membrane</keyword>
<reference evidence="4 5" key="1">
    <citation type="journal article" date="2023" name="Plants (Basel)">
        <title>Bridging the Gap: Combining Genomics and Transcriptomics Approaches to Understand Stylosanthes scabra, an Orphan Legume from the Brazilian Caatinga.</title>
        <authorList>
            <person name="Ferreira-Neto J.R.C."/>
            <person name="da Silva M.D."/>
            <person name="Binneck E."/>
            <person name="de Melo N.F."/>
            <person name="da Silva R.H."/>
            <person name="de Melo A.L.T.M."/>
            <person name="Pandolfi V."/>
            <person name="Bustamante F.O."/>
            <person name="Brasileiro-Vidal A.C."/>
            <person name="Benko-Iseppon A.M."/>
        </authorList>
    </citation>
    <scope>NUCLEOTIDE SEQUENCE [LARGE SCALE GENOMIC DNA]</scope>
    <source>
        <tissue evidence="4">Leaves</tissue>
    </source>
</reference>
<dbReference type="PANTHER" id="PTHR11686">
    <property type="entry name" value="GAMMA GLUTAMYL TRANSPEPTIDASE"/>
    <property type="match status" value="1"/>
</dbReference>
<feature type="transmembrane region" description="Helical" evidence="3">
    <location>
        <begin position="9"/>
        <end position="30"/>
    </location>
</feature>
<evidence type="ECO:0000256" key="3">
    <source>
        <dbReference type="SAM" id="Phobius"/>
    </source>
</evidence>
<gene>
    <name evidence="4" type="primary">GGT1_2</name>
    <name evidence="4" type="ORF">PIB30_080439</name>
</gene>
<comment type="catalytic activity">
    <reaction evidence="1">
        <text>an N-terminal (5-L-glutamyl)-[peptide] + an alpha-amino acid = 5-L-glutamyl amino acid + an N-terminal L-alpha-aminoacyl-[peptide]</text>
        <dbReference type="Rhea" id="RHEA:23904"/>
        <dbReference type="Rhea" id="RHEA-COMP:9780"/>
        <dbReference type="Rhea" id="RHEA-COMP:9795"/>
        <dbReference type="ChEBI" id="CHEBI:77644"/>
        <dbReference type="ChEBI" id="CHEBI:78597"/>
        <dbReference type="ChEBI" id="CHEBI:78599"/>
        <dbReference type="ChEBI" id="CHEBI:78608"/>
        <dbReference type="EC" id="2.3.2.2"/>
    </reaction>
</comment>
<protein>
    <recommendedName>
        <fullName evidence="1">Glutathione hydrolase</fullName>
        <ecNumber evidence="1">2.3.2.2</ecNumber>
        <ecNumber evidence="1">3.4.19.13</ecNumber>
    </recommendedName>
    <alternativeName>
        <fullName evidence="1">Gamma-glutamyltransferase</fullName>
    </alternativeName>
    <alternativeName>
        <fullName evidence="1">Gamma-glutamyltranspeptidase</fullName>
    </alternativeName>
</protein>
<keyword evidence="1" id="KW-0378">Hydrolase</keyword>
<dbReference type="InterPro" id="IPR029055">
    <property type="entry name" value="Ntn_hydrolases_N"/>
</dbReference>
<dbReference type="InterPro" id="IPR043137">
    <property type="entry name" value="GGT_ssub_C"/>
</dbReference>
<dbReference type="EC" id="3.4.19.13" evidence="1"/>
<dbReference type="NCBIfam" id="TIGR00066">
    <property type="entry name" value="g_glut_trans"/>
    <property type="match status" value="1"/>
</dbReference>
<name>A0ABU6VTG2_9FABA</name>
<keyword evidence="5" id="KW-1185">Reference proteome</keyword>
<dbReference type="PANTHER" id="PTHR11686:SF34">
    <property type="entry name" value="GLUTATHIONE HYDROLASE 1-RELATED"/>
    <property type="match status" value="1"/>
</dbReference>
<feature type="region of interest" description="Disordered" evidence="2">
    <location>
        <begin position="576"/>
        <end position="596"/>
    </location>
</feature>
<dbReference type="Pfam" id="PF01019">
    <property type="entry name" value="G_glu_transpept"/>
    <property type="match status" value="1"/>
</dbReference>
<sequence length="596" mass="63703">MSHLHSSTVVWQTIIVAIILVSNSVIALSFNNDGTNDNNESQQKVRNEVVFAEHGAVATDDRRCSRIGKDVLRDGGHAVDAAVAVALCLGVVSPASSGLGGGAFMVVRLGDGVSKTFDMRETAPLHSSQDMYGGNTTLKEKGGLSVAVPGELAGLHEAWKQHGRLSWKRLVRPAEILARGGFKISPYLRMQMEQTESSILQDKGLQGIFAPNGELLKVGEMCYNQKLADTLRAIAMFGPQAFYGGLVGQNLVKDVQSVGGILTMEDLKGYEVKERKPITNDFLGLEILGMPPPSGGPPMMLLLNILAQYELPSGLSGSLGYHREIEALKHVFSVRMNLGDPDFVNITAVLSDMLSPKFAKLLKNDINDNRTFGPDHYGGRWNQIQDHGTSHVSIIDGDRNAVSMTTTVNAYFGSKIVSPSTGIVLNNEMDDFSMPMKNVSNNVPPPAPANFIAPGKRPLSSMSPTIVLKDGKLKAVVGASGGAMIIAGASEVLLNHFVKGMDPLSSVMAPRVYHQLIPNVVSYENWTTVTGDHFELASDIRAALISKGHVLKGLTGGGAICQLVVQDIDPSMGNNKDSGKLVAVSDPRKGGLPSGF</sequence>
<comment type="catalytic activity">
    <reaction evidence="1">
        <text>glutathione + H2O = L-cysteinylglycine + L-glutamate</text>
        <dbReference type="Rhea" id="RHEA:28807"/>
        <dbReference type="ChEBI" id="CHEBI:15377"/>
        <dbReference type="ChEBI" id="CHEBI:29985"/>
        <dbReference type="ChEBI" id="CHEBI:57925"/>
        <dbReference type="ChEBI" id="CHEBI:61694"/>
        <dbReference type="EC" id="3.4.19.13"/>
    </reaction>
</comment>
<dbReference type="EMBL" id="JASCZI010152206">
    <property type="protein sequence ID" value="MED6175655.1"/>
    <property type="molecule type" value="Genomic_DNA"/>
</dbReference>
<organism evidence="4 5">
    <name type="scientific">Stylosanthes scabra</name>
    <dbReference type="NCBI Taxonomy" id="79078"/>
    <lineage>
        <taxon>Eukaryota</taxon>
        <taxon>Viridiplantae</taxon>
        <taxon>Streptophyta</taxon>
        <taxon>Embryophyta</taxon>
        <taxon>Tracheophyta</taxon>
        <taxon>Spermatophyta</taxon>
        <taxon>Magnoliopsida</taxon>
        <taxon>eudicotyledons</taxon>
        <taxon>Gunneridae</taxon>
        <taxon>Pentapetalae</taxon>
        <taxon>rosids</taxon>
        <taxon>fabids</taxon>
        <taxon>Fabales</taxon>
        <taxon>Fabaceae</taxon>
        <taxon>Papilionoideae</taxon>
        <taxon>50 kb inversion clade</taxon>
        <taxon>dalbergioids sensu lato</taxon>
        <taxon>Dalbergieae</taxon>
        <taxon>Pterocarpus clade</taxon>
        <taxon>Stylosanthes</taxon>
    </lineage>
</organism>
<keyword evidence="3" id="KW-0812">Transmembrane</keyword>
<dbReference type="SUPFAM" id="SSF56235">
    <property type="entry name" value="N-terminal nucleophile aminohydrolases (Ntn hydrolases)"/>
    <property type="match status" value="1"/>
</dbReference>
<dbReference type="Gene3D" id="3.60.20.40">
    <property type="match status" value="1"/>
</dbReference>
<evidence type="ECO:0000256" key="1">
    <source>
        <dbReference type="RuleBase" id="RU368068"/>
    </source>
</evidence>
<keyword evidence="1" id="KW-0012">Acyltransferase</keyword>
<dbReference type="EC" id="2.3.2.2" evidence="1"/>
<comment type="caution">
    <text evidence="4">The sequence shown here is derived from an EMBL/GenBank/DDBJ whole genome shotgun (WGS) entry which is preliminary data.</text>
</comment>
<keyword evidence="1" id="KW-0808">Transferase</keyword>
<accession>A0ABU6VTG2</accession>
<comment type="function">
    <text evidence="1">Cleaves the gamma-glutamyl peptide bond of glutathione and glutathione conjugates.</text>
</comment>
<evidence type="ECO:0000313" key="4">
    <source>
        <dbReference type="EMBL" id="MED6175655.1"/>
    </source>
</evidence>
<evidence type="ECO:0000256" key="2">
    <source>
        <dbReference type="SAM" id="MobiDB-lite"/>
    </source>
</evidence>
<keyword evidence="3" id="KW-1133">Transmembrane helix</keyword>
<evidence type="ECO:0000313" key="5">
    <source>
        <dbReference type="Proteomes" id="UP001341840"/>
    </source>
</evidence>
<proteinExistence type="predicted"/>
<dbReference type="PRINTS" id="PR01210">
    <property type="entry name" value="GGTRANSPTASE"/>
</dbReference>